<dbReference type="Proteomes" id="UP001432322">
    <property type="component" value="Unassembled WGS sequence"/>
</dbReference>
<evidence type="ECO:0000313" key="1">
    <source>
        <dbReference type="EMBL" id="GMT19584.1"/>
    </source>
</evidence>
<name>A0AAV5VP80_9BILA</name>
<dbReference type="AlphaFoldDB" id="A0AAV5VP80"/>
<keyword evidence="2" id="KW-1185">Reference proteome</keyword>
<gene>
    <name evidence="1" type="ORF">PFISCL1PPCAC_10881</name>
</gene>
<proteinExistence type="predicted"/>
<protein>
    <submittedName>
        <fullName evidence="1">Uncharacterized protein</fullName>
    </submittedName>
</protein>
<organism evidence="1 2">
    <name type="scientific">Pristionchus fissidentatus</name>
    <dbReference type="NCBI Taxonomy" id="1538716"/>
    <lineage>
        <taxon>Eukaryota</taxon>
        <taxon>Metazoa</taxon>
        <taxon>Ecdysozoa</taxon>
        <taxon>Nematoda</taxon>
        <taxon>Chromadorea</taxon>
        <taxon>Rhabditida</taxon>
        <taxon>Rhabditina</taxon>
        <taxon>Diplogasteromorpha</taxon>
        <taxon>Diplogasteroidea</taxon>
        <taxon>Neodiplogasteridae</taxon>
        <taxon>Pristionchus</taxon>
    </lineage>
</organism>
<dbReference type="EMBL" id="BTSY01000003">
    <property type="protein sequence ID" value="GMT19584.1"/>
    <property type="molecule type" value="Genomic_DNA"/>
</dbReference>
<reference evidence="1" key="1">
    <citation type="submission" date="2023-10" db="EMBL/GenBank/DDBJ databases">
        <title>Genome assembly of Pristionchus species.</title>
        <authorList>
            <person name="Yoshida K."/>
            <person name="Sommer R.J."/>
        </authorList>
    </citation>
    <scope>NUCLEOTIDE SEQUENCE</scope>
    <source>
        <strain evidence="1">RS5133</strain>
    </source>
</reference>
<accession>A0AAV5VP80</accession>
<dbReference type="PANTHER" id="PTHR35373:SF3">
    <property type="entry name" value="ACTIVATOR OF HSP90 ATPASE HOMOLOG 1-LIKE PROTEIN"/>
    <property type="match status" value="1"/>
</dbReference>
<evidence type="ECO:0000313" key="2">
    <source>
        <dbReference type="Proteomes" id="UP001432322"/>
    </source>
</evidence>
<comment type="caution">
    <text evidence="1">The sequence shown here is derived from an EMBL/GenBank/DDBJ whole genome shotgun (WGS) entry which is preliminary data.</text>
</comment>
<feature type="non-terminal residue" evidence="1">
    <location>
        <position position="1"/>
    </location>
</feature>
<sequence length="169" mass="20019">IDTMFPYGLVNQYIKMSSEQKRIDEFDLIDEKKLIDPIYEDKFCKIYPGKLEIKAGEKYYFLTAKSKTISTKEIKSIYYKKQVFKEDFLVSKGWGQSLSKIWWACDMNRKNLLKQFRQKNGDVVWYNLLIDNGEKTMKGFTNNNIDSFFDALKPFLPESVEIKNEMPDN</sequence>
<dbReference type="PANTHER" id="PTHR35373">
    <property type="entry name" value="PROTEIN CBG16894"/>
    <property type="match status" value="1"/>
</dbReference>